<feature type="domain" description="F-box associated beta-propeller type 3" evidence="5">
    <location>
        <begin position="310"/>
        <end position="575"/>
    </location>
</feature>
<feature type="domain" description="Ubiquitin fusion degradation protein UFD1 N-terminal subdomain 2" evidence="6">
    <location>
        <begin position="105"/>
        <end position="179"/>
    </location>
</feature>
<evidence type="ECO:0000256" key="1">
    <source>
        <dbReference type="ARBA" id="ARBA00006043"/>
    </source>
</evidence>
<dbReference type="Pfam" id="PF08268">
    <property type="entry name" value="FBA_3"/>
    <property type="match status" value="1"/>
</dbReference>
<comment type="caution">
    <text evidence="7">The sequence shown here is derived from an EMBL/GenBank/DDBJ whole genome shotgun (WGS) entry which is preliminary data.</text>
</comment>
<evidence type="ECO:0000259" key="4">
    <source>
        <dbReference type="Pfam" id="PF03152"/>
    </source>
</evidence>
<evidence type="ECO:0000259" key="5">
    <source>
        <dbReference type="Pfam" id="PF08268"/>
    </source>
</evidence>
<comment type="similarity">
    <text evidence="1">Belongs to the UFD1 family.</text>
</comment>
<dbReference type="Pfam" id="PF24842">
    <property type="entry name" value="UFD1_N2"/>
    <property type="match status" value="1"/>
</dbReference>
<proteinExistence type="inferred from homology"/>
<dbReference type="InterPro" id="IPR013187">
    <property type="entry name" value="F-box-assoc_dom_typ3"/>
</dbReference>
<dbReference type="PANTHER" id="PTHR12555">
    <property type="entry name" value="UBIQUITIN FUSION DEGRADATON PROTEIN 1"/>
    <property type="match status" value="1"/>
</dbReference>
<keyword evidence="2" id="KW-0833">Ubl conjugation pathway</keyword>
<feature type="region of interest" description="Disordered" evidence="3">
    <location>
        <begin position="212"/>
        <end position="231"/>
    </location>
</feature>
<evidence type="ECO:0000256" key="2">
    <source>
        <dbReference type="ARBA" id="ARBA00022786"/>
    </source>
</evidence>
<dbReference type="SUPFAM" id="SSF81383">
    <property type="entry name" value="F-box domain"/>
    <property type="match status" value="1"/>
</dbReference>
<dbReference type="InterPro" id="IPR055417">
    <property type="entry name" value="UFD1_N1"/>
</dbReference>
<dbReference type="Gene3D" id="2.40.40.50">
    <property type="entry name" value="Ubiquitin fusion degradation protein UFD1, N-terminal domain"/>
    <property type="match status" value="1"/>
</dbReference>
<protein>
    <submittedName>
        <fullName evidence="7">F-box protein-like</fullName>
    </submittedName>
</protein>
<accession>A0ABD1UPY8</accession>
<evidence type="ECO:0000259" key="6">
    <source>
        <dbReference type="Pfam" id="PF24842"/>
    </source>
</evidence>
<dbReference type="InterPro" id="IPR055418">
    <property type="entry name" value="UFD1_N2"/>
</dbReference>
<sequence length="622" mass="70610">MDNQDVFKQSYRCIPFSKSKNSELEVGDKILMPVSALQELLNKETQHPWLFQIKKHYNAGQVSHCGVLEFTADEGSIVVPDWMMENLNLQQGELVMVESALLPAGKYMKLQPHSTRFIQLSNPKAVLGKNLSNFSCLSTGDTIMITHNDEKFFINILETKPGPAICLIGTDCEADFSPPLDYKQHEKPAKVEQNAGSQVQKKEIAEQPVFRPFTGKGRSSALGSNSVEKTPKSSSIGDLFQNMSFNGGLFQIFSWLSGKDICKYSSVCKSSNELLMEEFFINKQFRNMQLMDDTGFLIQYWLHGVEFHASSSNSTQGCLVPTESIEFLRSTGWRVVASSNGLLCLKKMGDTRNPLFLFNPTTRTLLKIPLADNFEMKDLNNIVFDCNGDEYLLMVLKSPSDWNGDFHSIFYSPKEQIWKDGHNINLGERGIIFENSIYQNDVVYMISEWGHPFDWPYIVAYNIKKGVSKFLKIPVTARKGLQQDNKNCKLKIFKNGNSSNLFKSIILVKYYKLVFTMWLLIDLEEGTWSQIFKMRTKAMGLTLTNKLHVAGFTIQNGNIVLVATQDKVYRYNCIQDNCEELCNHGCKDSVGYQYLYGDCVRFHSFISTFRPCGPGAKKIVKS</sequence>
<dbReference type="InterPro" id="IPR036047">
    <property type="entry name" value="F-box-like_dom_sf"/>
</dbReference>
<feature type="domain" description="Ubiquitin fusion degradation protein UFD1 N-terminal subdomain 1" evidence="4">
    <location>
        <begin position="7"/>
        <end position="103"/>
    </location>
</feature>
<dbReference type="InterPro" id="IPR004854">
    <property type="entry name" value="Ufd1-like"/>
</dbReference>
<evidence type="ECO:0000313" key="8">
    <source>
        <dbReference type="Proteomes" id="UP001604336"/>
    </source>
</evidence>
<evidence type="ECO:0000256" key="3">
    <source>
        <dbReference type="SAM" id="MobiDB-lite"/>
    </source>
</evidence>
<dbReference type="CDD" id="cd09917">
    <property type="entry name" value="F-box_SF"/>
    <property type="match status" value="1"/>
</dbReference>
<feature type="compositionally biased region" description="Polar residues" evidence="3">
    <location>
        <begin position="221"/>
        <end position="231"/>
    </location>
</feature>
<dbReference type="Gene3D" id="3.10.330.10">
    <property type="match status" value="1"/>
</dbReference>
<dbReference type="PANTHER" id="PTHR12555:SF13">
    <property type="entry name" value="UBIQUITIN RECOGNITION FACTOR IN ER-ASSOCIATED DEGRADATION PROTEIN 1"/>
    <property type="match status" value="1"/>
</dbReference>
<dbReference type="InterPro" id="IPR042299">
    <property type="entry name" value="Ufd1-like_Nn"/>
</dbReference>
<organism evidence="7 8">
    <name type="scientific">Abeliophyllum distichum</name>
    <dbReference type="NCBI Taxonomy" id="126358"/>
    <lineage>
        <taxon>Eukaryota</taxon>
        <taxon>Viridiplantae</taxon>
        <taxon>Streptophyta</taxon>
        <taxon>Embryophyta</taxon>
        <taxon>Tracheophyta</taxon>
        <taxon>Spermatophyta</taxon>
        <taxon>Magnoliopsida</taxon>
        <taxon>eudicotyledons</taxon>
        <taxon>Gunneridae</taxon>
        <taxon>Pentapetalae</taxon>
        <taxon>asterids</taxon>
        <taxon>lamiids</taxon>
        <taxon>Lamiales</taxon>
        <taxon>Oleaceae</taxon>
        <taxon>Forsythieae</taxon>
        <taxon>Abeliophyllum</taxon>
    </lineage>
</organism>
<keyword evidence="8" id="KW-1185">Reference proteome</keyword>
<name>A0ABD1UPY8_9LAMI</name>
<dbReference type="Proteomes" id="UP001604336">
    <property type="component" value="Unassembled WGS sequence"/>
</dbReference>
<dbReference type="Pfam" id="PF03152">
    <property type="entry name" value="UFD1_N1"/>
    <property type="match status" value="1"/>
</dbReference>
<gene>
    <name evidence="7" type="ORF">Adt_12071</name>
</gene>
<dbReference type="AlphaFoldDB" id="A0ABD1UPY8"/>
<reference evidence="8" key="1">
    <citation type="submission" date="2024-07" db="EMBL/GenBank/DDBJ databases">
        <title>Two chromosome-level genome assemblies of Korean endemic species Abeliophyllum distichum and Forsythia ovata (Oleaceae).</title>
        <authorList>
            <person name="Jang H."/>
        </authorList>
    </citation>
    <scope>NUCLEOTIDE SEQUENCE [LARGE SCALE GENOMIC DNA]</scope>
</reference>
<evidence type="ECO:0000313" key="7">
    <source>
        <dbReference type="EMBL" id="KAL2527017.1"/>
    </source>
</evidence>
<dbReference type="EMBL" id="JBFOLK010000003">
    <property type="protein sequence ID" value="KAL2527017.1"/>
    <property type="molecule type" value="Genomic_DNA"/>
</dbReference>